<feature type="transmembrane region" description="Helical" evidence="10">
    <location>
        <begin position="88"/>
        <end position="108"/>
    </location>
</feature>
<evidence type="ECO:0000256" key="11">
    <source>
        <dbReference type="RuleBase" id="RU365097"/>
    </source>
</evidence>
<dbReference type="CDD" id="cd06261">
    <property type="entry name" value="TM_PBP2"/>
    <property type="match status" value="1"/>
</dbReference>
<dbReference type="SUPFAM" id="SSF161098">
    <property type="entry name" value="MetI-like"/>
    <property type="match status" value="1"/>
</dbReference>
<name>A0ABW1XIA9_9ALTE</name>
<comment type="subcellular location">
    <subcellularLocation>
        <location evidence="11">Cell inner membrane</location>
        <topology evidence="11">Multi-pass membrane protein</topology>
    </subcellularLocation>
    <subcellularLocation>
        <location evidence="2 10">Cell membrane</location>
        <topology evidence="2 10">Multi-pass membrane protein</topology>
    </subcellularLocation>
</comment>
<dbReference type="EMBL" id="JBHSUS010000001">
    <property type="protein sequence ID" value="MFC6439794.1"/>
    <property type="molecule type" value="Genomic_DNA"/>
</dbReference>
<keyword evidence="9 10" id="KW-0472">Membrane</keyword>
<dbReference type="RefSeq" id="WP_131256684.1">
    <property type="nucleotide sequence ID" value="NZ_JBHSUS010000001.1"/>
</dbReference>
<sequence>MYLSPADYQAIWLTLKLCSLTTVLLLIVATPLAWWLARTSSKSRIVIQAIVALPLVLPPTVLGFYLLLLLGPNGAIGSTLELMGFSHLAFSFSGIVVASVCYSLPFAVQPLMQSFQDMGPLPNELAASLGAGSLDRFFSITLPLCRGGFIVAATLSFAHTLGEFGVILMLGGSIPGETRVLSILIYDHTEAMNYAAAHTLSIGMLVAAFVVLSIVYSAQRRFAQVVA</sequence>
<accession>A0ABW1XIA9</accession>
<evidence type="ECO:0000256" key="7">
    <source>
        <dbReference type="ARBA" id="ARBA00022692"/>
    </source>
</evidence>
<evidence type="ECO:0000256" key="8">
    <source>
        <dbReference type="ARBA" id="ARBA00022989"/>
    </source>
</evidence>
<dbReference type="Gene3D" id="1.10.3720.10">
    <property type="entry name" value="MetI-like"/>
    <property type="match status" value="1"/>
</dbReference>
<evidence type="ECO:0000256" key="10">
    <source>
        <dbReference type="RuleBase" id="RU363032"/>
    </source>
</evidence>
<keyword evidence="4 10" id="KW-0813">Transport</keyword>
<feature type="transmembrane region" description="Helical" evidence="10">
    <location>
        <begin position="12"/>
        <end position="37"/>
    </location>
</feature>
<dbReference type="InterPro" id="IPR011867">
    <property type="entry name" value="ModB_ABC"/>
</dbReference>
<evidence type="ECO:0000256" key="9">
    <source>
        <dbReference type="ARBA" id="ARBA00023136"/>
    </source>
</evidence>
<comment type="caution">
    <text evidence="13">The sequence shown here is derived from an EMBL/GenBank/DDBJ whole genome shotgun (WGS) entry which is preliminary data.</text>
</comment>
<keyword evidence="6 11" id="KW-0500">Molybdenum</keyword>
<evidence type="ECO:0000256" key="2">
    <source>
        <dbReference type="ARBA" id="ARBA00004651"/>
    </source>
</evidence>
<dbReference type="Proteomes" id="UP001596364">
    <property type="component" value="Unassembled WGS sequence"/>
</dbReference>
<evidence type="ECO:0000256" key="1">
    <source>
        <dbReference type="ARBA" id="ARBA00002949"/>
    </source>
</evidence>
<feature type="domain" description="ABC transmembrane type-1" evidence="12">
    <location>
        <begin position="11"/>
        <end position="215"/>
    </location>
</feature>
<evidence type="ECO:0000256" key="3">
    <source>
        <dbReference type="ARBA" id="ARBA00007069"/>
    </source>
</evidence>
<dbReference type="PROSITE" id="PS50928">
    <property type="entry name" value="ABC_TM1"/>
    <property type="match status" value="1"/>
</dbReference>
<organism evidence="13 14">
    <name type="scientific">Pseudobowmanella zhangzhouensis</name>
    <dbReference type="NCBI Taxonomy" id="1537679"/>
    <lineage>
        <taxon>Bacteria</taxon>
        <taxon>Pseudomonadati</taxon>
        <taxon>Pseudomonadota</taxon>
        <taxon>Gammaproteobacteria</taxon>
        <taxon>Alteromonadales</taxon>
        <taxon>Alteromonadaceae</taxon>
    </lineage>
</organism>
<evidence type="ECO:0000313" key="13">
    <source>
        <dbReference type="EMBL" id="MFC6439794.1"/>
    </source>
</evidence>
<protein>
    <recommendedName>
        <fullName evidence="11">Molybdenum transport system permease</fullName>
    </recommendedName>
</protein>
<dbReference type="Pfam" id="PF00528">
    <property type="entry name" value="BPD_transp_1"/>
    <property type="match status" value="1"/>
</dbReference>
<dbReference type="PANTHER" id="PTHR30183">
    <property type="entry name" value="MOLYBDENUM TRANSPORT SYSTEM PERMEASE PROTEIN MODB"/>
    <property type="match status" value="1"/>
</dbReference>
<evidence type="ECO:0000256" key="6">
    <source>
        <dbReference type="ARBA" id="ARBA00022505"/>
    </source>
</evidence>
<dbReference type="NCBIfam" id="TIGR02141">
    <property type="entry name" value="modB_ABC"/>
    <property type="match status" value="1"/>
</dbReference>
<keyword evidence="11" id="KW-0997">Cell inner membrane</keyword>
<feature type="transmembrane region" description="Helical" evidence="10">
    <location>
        <begin position="149"/>
        <end position="174"/>
    </location>
</feature>
<evidence type="ECO:0000313" key="14">
    <source>
        <dbReference type="Proteomes" id="UP001596364"/>
    </source>
</evidence>
<comment type="function">
    <text evidence="1 11">Part of the binding-protein-dependent transport system for molybdenum; probably responsible for the translocation of the substrate across the membrane.</text>
</comment>
<evidence type="ECO:0000259" key="12">
    <source>
        <dbReference type="PROSITE" id="PS50928"/>
    </source>
</evidence>
<keyword evidence="8 10" id="KW-1133">Transmembrane helix</keyword>
<dbReference type="InterPro" id="IPR000515">
    <property type="entry name" value="MetI-like"/>
</dbReference>
<keyword evidence="7 10" id="KW-0812">Transmembrane</keyword>
<reference evidence="14" key="1">
    <citation type="journal article" date="2019" name="Int. J. Syst. Evol. Microbiol.">
        <title>The Global Catalogue of Microorganisms (GCM) 10K type strain sequencing project: providing services to taxonomists for standard genome sequencing and annotation.</title>
        <authorList>
            <consortium name="The Broad Institute Genomics Platform"/>
            <consortium name="The Broad Institute Genome Sequencing Center for Infectious Disease"/>
            <person name="Wu L."/>
            <person name="Ma J."/>
        </authorList>
    </citation>
    <scope>NUCLEOTIDE SEQUENCE [LARGE SCALE GENOMIC DNA]</scope>
    <source>
        <strain evidence="14">CGMCC 1.16031</strain>
    </source>
</reference>
<gene>
    <name evidence="13" type="primary">modB</name>
    <name evidence="13" type="ORF">ACFP85_06490</name>
</gene>
<evidence type="ECO:0000256" key="5">
    <source>
        <dbReference type="ARBA" id="ARBA00022475"/>
    </source>
</evidence>
<comment type="similarity">
    <text evidence="3 11">Belongs to the binding-protein-dependent transport system permease family. CysTW subfamily.</text>
</comment>
<dbReference type="InterPro" id="IPR035906">
    <property type="entry name" value="MetI-like_sf"/>
</dbReference>
<feature type="transmembrane region" description="Helical" evidence="10">
    <location>
        <begin position="194"/>
        <end position="216"/>
    </location>
</feature>
<feature type="transmembrane region" description="Helical" evidence="10">
    <location>
        <begin position="49"/>
        <end position="68"/>
    </location>
</feature>
<proteinExistence type="inferred from homology"/>
<evidence type="ECO:0000256" key="4">
    <source>
        <dbReference type="ARBA" id="ARBA00022448"/>
    </source>
</evidence>
<keyword evidence="5" id="KW-1003">Cell membrane</keyword>
<keyword evidence="14" id="KW-1185">Reference proteome</keyword>
<dbReference type="PANTHER" id="PTHR30183:SF8">
    <property type="entry name" value="MOLYBDENUM TRANSPORT SYSTEM PERMEASE"/>
    <property type="match status" value="1"/>
</dbReference>